<dbReference type="InterPro" id="IPR017476">
    <property type="entry name" value="UDP-Glc/GDP-Man"/>
</dbReference>
<gene>
    <name evidence="5" type="ORF">SAMN05660649_03087</name>
</gene>
<organism evidence="5 6">
    <name type="scientific">Desulfotruncus arcticus DSM 17038</name>
    <dbReference type="NCBI Taxonomy" id="1121424"/>
    <lineage>
        <taxon>Bacteria</taxon>
        <taxon>Bacillati</taxon>
        <taxon>Bacillota</taxon>
        <taxon>Clostridia</taxon>
        <taxon>Eubacteriales</taxon>
        <taxon>Desulfallaceae</taxon>
        <taxon>Desulfotruncus</taxon>
    </lineage>
</organism>
<dbReference type="PIRSF" id="PIRSF000124">
    <property type="entry name" value="UDPglc_GDPman_dh"/>
    <property type="match status" value="1"/>
</dbReference>
<keyword evidence="6" id="KW-1185">Reference proteome</keyword>
<dbReference type="Proteomes" id="UP000199337">
    <property type="component" value="Unassembled WGS sequence"/>
</dbReference>
<evidence type="ECO:0000313" key="5">
    <source>
        <dbReference type="EMBL" id="SFG89982.1"/>
    </source>
</evidence>
<dbReference type="SUPFAM" id="SSF51735">
    <property type="entry name" value="NAD(P)-binding Rossmann-fold domains"/>
    <property type="match status" value="1"/>
</dbReference>
<evidence type="ECO:0000256" key="2">
    <source>
        <dbReference type="ARBA" id="ARBA00023027"/>
    </source>
</evidence>
<evidence type="ECO:0000256" key="3">
    <source>
        <dbReference type="PIRNR" id="PIRNR000124"/>
    </source>
</evidence>
<keyword evidence="2" id="KW-0520">NAD</keyword>
<reference evidence="6" key="1">
    <citation type="submission" date="2016-10" db="EMBL/GenBank/DDBJ databases">
        <authorList>
            <person name="Varghese N."/>
            <person name="Submissions S."/>
        </authorList>
    </citation>
    <scope>NUCLEOTIDE SEQUENCE [LARGE SCALE GENOMIC DNA]</scope>
    <source>
        <strain evidence="6">DSM 17038</strain>
    </source>
</reference>
<evidence type="ECO:0000259" key="4">
    <source>
        <dbReference type="SMART" id="SM00984"/>
    </source>
</evidence>
<dbReference type="Pfam" id="PF03721">
    <property type="entry name" value="UDPG_MGDP_dh_N"/>
    <property type="match status" value="1"/>
</dbReference>
<dbReference type="GO" id="GO:0016616">
    <property type="term" value="F:oxidoreductase activity, acting on the CH-OH group of donors, NAD or NADP as acceptor"/>
    <property type="evidence" value="ECO:0007669"/>
    <property type="project" value="InterPro"/>
</dbReference>
<dbReference type="SUPFAM" id="SSF48179">
    <property type="entry name" value="6-phosphogluconate dehydrogenase C-terminal domain-like"/>
    <property type="match status" value="1"/>
</dbReference>
<dbReference type="RefSeq" id="WP_092472270.1">
    <property type="nucleotide sequence ID" value="NZ_FOOX01000011.1"/>
</dbReference>
<evidence type="ECO:0000256" key="1">
    <source>
        <dbReference type="ARBA" id="ARBA00023002"/>
    </source>
</evidence>
<dbReference type="SMART" id="SM00984">
    <property type="entry name" value="UDPG_MGDP_dh_C"/>
    <property type="match status" value="1"/>
</dbReference>
<name>A0A1I2VLD8_9FIRM</name>
<accession>A0A1I2VLD8</accession>
<sequence length="445" mass="49254">MFGTKQGKLAEQLIAKFINKTASIAVIGLGYVGLPMAVQQAKAGFKVMGIDIDDSRINMLKEGKNYIQDVNDKDLGEMIKSGRLGVTTGFSCLPQADVVIVCVPTPLSEMRQPDLSYIKSAVQEIAQNLRVGQLINLESTTYPGTTREIVLPMLEVSGLKAGLDYFLVFSPERVDPGNKLYHPKDIAKVVGGITPLCSHVAAMFYKQSLNTLVIVSSPDAAEMTKIFENSYRAVNIALVNEFMLLCNRMGLDIWEVLDAAATKPYGIQVFYPGPGVGGHCIPIDPAYLVWKARAYGFQPRFIELAEELNNQIPEYIIQKITTVLNDNGKCLNSSKILILGVAYKKDINDIRESPALKIIKDLQDKKAVVQYFDPYIPQLSLPDNKCLLHCTELTGENIAKADLVLIVTDHSSVDYQFVIDHAKLVMDTRNATRQVQKGREKIIKI</sequence>
<dbReference type="Pfam" id="PF00984">
    <property type="entry name" value="UDPG_MGDP_dh"/>
    <property type="match status" value="1"/>
</dbReference>
<dbReference type="GO" id="GO:0016628">
    <property type="term" value="F:oxidoreductase activity, acting on the CH-CH group of donors, NAD or NADP as acceptor"/>
    <property type="evidence" value="ECO:0007669"/>
    <property type="project" value="InterPro"/>
</dbReference>
<dbReference type="PIRSF" id="PIRSF500136">
    <property type="entry name" value="UDP_ManNAc_DH"/>
    <property type="match status" value="1"/>
</dbReference>
<feature type="domain" description="UDP-glucose/GDP-mannose dehydrogenase C-terminal" evidence="4">
    <location>
        <begin position="337"/>
        <end position="434"/>
    </location>
</feature>
<dbReference type="GO" id="GO:0051287">
    <property type="term" value="F:NAD binding"/>
    <property type="evidence" value="ECO:0007669"/>
    <property type="project" value="InterPro"/>
</dbReference>
<keyword evidence="1" id="KW-0560">Oxidoreductase</keyword>
<dbReference type="NCBIfam" id="TIGR03026">
    <property type="entry name" value="NDP-sugDHase"/>
    <property type="match status" value="1"/>
</dbReference>
<comment type="similarity">
    <text evidence="3">Belongs to the UDP-glucose/GDP-mannose dehydrogenase family.</text>
</comment>
<dbReference type="InterPro" id="IPR014027">
    <property type="entry name" value="UDP-Glc/GDP-Man_DH_C"/>
</dbReference>
<protein>
    <submittedName>
        <fullName evidence="5">UDP-N-acetyl-D-glucosamine dehydrogenase</fullName>
    </submittedName>
</protein>
<dbReference type="InterPro" id="IPR028359">
    <property type="entry name" value="UDP_ManNAc/GlcNAc_DH"/>
</dbReference>
<dbReference type="STRING" id="341036.SAMN05660649_03087"/>
<dbReference type="InterPro" id="IPR001732">
    <property type="entry name" value="UDP-Glc/GDP-Man_DH_N"/>
</dbReference>
<dbReference type="InterPro" id="IPR008927">
    <property type="entry name" value="6-PGluconate_DH-like_C_sf"/>
</dbReference>
<proteinExistence type="inferred from homology"/>
<dbReference type="PANTHER" id="PTHR43491:SF1">
    <property type="entry name" value="UDP-N-ACETYL-D-MANNOSAMINE DEHYDROGENASE"/>
    <property type="match status" value="1"/>
</dbReference>
<dbReference type="AlphaFoldDB" id="A0A1I2VLD8"/>
<dbReference type="EMBL" id="FOOX01000011">
    <property type="protein sequence ID" value="SFG89982.1"/>
    <property type="molecule type" value="Genomic_DNA"/>
</dbReference>
<dbReference type="GO" id="GO:0000271">
    <property type="term" value="P:polysaccharide biosynthetic process"/>
    <property type="evidence" value="ECO:0007669"/>
    <property type="project" value="InterPro"/>
</dbReference>
<evidence type="ECO:0000313" key="6">
    <source>
        <dbReference type="Proteomes" id="UP000199337"/>
    </source>
</evidence>
<dbReference type="Pfam" id="PF03720">
    <property type="entry name" value="UDPG_MGDP_dh_C"/>
    <property type="match status" value="1"/>
</dbReference>
<dbReference type="InterPro" id="IPR014026">
    <property type="entry name" value="UDP-Glc/GDP-Man_DH_dimer"/>
</dbReference>
<dbReference type="SUPFAM" id="SSF52413">
    <property type="entry name" value="UDP-glucose/GDP-mannose dehydrogenase C-terminal domain"/>
    <property type="match status" value="1"/>
</dbReference>
<dbReference type="InterPro" id="IPR036291">
    <property type="entry name" value="NAD(P)-bd_dom_sf"/>
</dbReference>
<dbReference type="PANTHER" id="PTHR43491">
    <property type="entry name" value="UDP-N-ACETYL-D-MANNOSAMINE DEHYDROGENASE"/>
    <property type="match status" value="1"/>
</dbReference>
<dbReference type="InterPro" id="IPR036220">
    <property type="entry name" value="UDP-Glc/GDP-Man_DH_C_sf"/>
</dbReference>
<dbReference type="Gene3D" id="3.40.50.720">
    <property type="entry name" value="NAD(P)-binding Rossmann-like Domain"/>
    <property type="match status" value="2"/>
</dbReference>
<dbReference type="OrthoDB" id="9803238at2"/>